<gene>
    <name evidence="1" type="ordered locus">YPK_2313</name>
</gene>
<dbReference type="KEGG" id="ypy:YPK_2313"/>
<dbReference type="EMBL" id="CP000950">
    <property type="protein sequence ID" value="ACA68590.1"/>
    <property type="molecule type" value="Genomic_DNA"/>
</dbReference>
<sequence length="68" mass="7534">MHALTIISRHSSAYRGFVITHRPRTAINPIARYEVFLGEQSFGLLDAQALATGFIDQLYIERKTGAAA</sequence>
<dbReference type="AlphaFoldDB" id="A0A0H3B3V5"/>
<evidence type="ECO:0000313" key="1">
    <source>
        <dbReference type="EMBL" id="ACA68590.1"/>
    </source>
</evidence>
<reference evidence="1" key="1">
    <citation type="submission" date="2008-02" db="EMBL/GenBank/DDBJ databases">
        <title>Complete sequence of Yersinia pseudotuberculosis YPIII.</title>
        <authorList>
            <consortium name="US DOE Joint Genome Institute"/>
            <person name="Challacombe J.F."/>
            <person name="Bruce D."/>
            <person name="Detter J.C."/>
            <person name="Green L."/>
            <person name="Land M."/>
            <person name="Munk C."/>
            <person name="Lindler L.E."/>
            <person name="Nikolich M.P."/>
            <person name="Brettin T."/>
        </authorList>
    </citation>
    <scope>NUCLEOTIDE SEQUENCE</scope>
    <source>
        <strain evidence="1">YPIII</strain>
    </source>
</reference>
<dbReference type="PATRIC" id="fig|502800.11.peg.2996"/>
<protein>
    <submittedName>
        <fullName evidence="1">Conserved hypothetical phage-related protein</fullName>
    </submittedName>
</protein>
<name>A0A0H3B3V5_YERPY</name>
<proteinExistence type="predicted"/>
<accession>A0A0H3B3V5</accession>
<organism evidence="1">
    <name type="scientific">Yersinia pseudotuberculosis serotype O:3 (strain YPIII)</name>
    <dbReference type="NCBI Taxonomy" id="502800"/>
    <lineage>
        <taxon>Bacteria</taxon>
        <taxon>Pseudomonadati</taxon>
        <taxon>Pseudomonadota</taxon>
        <taxon>Gammaproteobacteria</taxon>
        <taxon>Enterobacterales</taxon>
        <taxon>Yersiniaceae</taxon>
        <taxon>Yersinia</taxon>
    </lineage>
</organism>
<dbReference type="RefSeq" id="WP_012304173.1">
    <property type="nucleotide sequence ID" value="NZ_CP009792.1"/>
</dbReference>